<dbReference type="SMART" id="SM00737">
    <property type="entry name" value="ML"/>
    <property type="match status" value="1"/>
</dbReference>
<dbReference type="Gene3D" id="2.70.220.10">
    <property type="entry name" value="Ganglioside GM2 activator"/>
    <property type="match status" value="1"/>
</dbReference>
<name>A0A9P6UYF5_9FUNG</name>
<comment type="similarity">
    <text evidence="2">Belongs to the NPC2 family.</text>
</comment>
<evidence type="ECO:0000313" key="11">
    <source>
        <dbReference type="Proteomes" id="UP000738325"/>
    </source>
</evidence>
<dbReference type="InterPro" id="IPR014756">
    <property type="entry name" value="Ig_E-set"/>
</dbReference>
<keyword evidence="6 8" id="KW-0732">Signal</keyword>
<gene>
    <name evidence="10" type="primary">NPC2_2</name>
    <name evidence="10" type="ORF">BGZ99_010433</name>
</gene>
<evidence type="ECO:0000256" key="1">
    <source>
        <dbReference type="ARBA" id="ARBA00002053"/>
    </source>
</evidence>
<comment type="function">
    <text evidence="1">Catalyzes the intermembrane transfer of phosphatidylglycerol and phosphatidylinositol.</text>
</comment>
<evidence type="ECO:0000313" key="10">
    <source>
        <dbReference type="EMBL" id="KAG0325906.1"/>
    </source>
</evidence>
<evidence type="ECO:0000256" key="8">
    <source>
        <dbReference type="SAM" id="SignalP"/>
    </source>
</evidence>
<evidence type="ECO:0000256" key="6">
    <source>
        <dbReference type="ARBA" id="ARBA00022729"/>
    </source>
</evidence>
<dbReference type="PANTHER" id="PTHR11306">
    <property type="entry name" value="NIEMANN PICK TYPE C2 PROTEIN NPC2-RELATED"/>
    <property type="match status" value="1"/>
</dbReference>
<reference evidence="10" key="1">
    <citation type="journal article" date="2020" name="Fungal Divers.">
        <title>Resolving the Mortierellaceae phylogeny through synthesis of multi-gene phylogenetics and phylogenomics.</title>
        <authorList>
            <person name="Vandepol N."/>
            <person name="Liber J."/>
            <person name="Desiro A."/>
            <person name="Na H."/>
            <person name="Kennedy M."/>
            <person name="Barry K."/>
            <person name="Grigoriev I.V."/>
            <person name="Miller A.N."/>
            <person name="O'Donnell K."/>
            <person name="Stajich J.E."/>
            <person name="Bonito G."/>
        </authorList>
    </citation>
    <scope>NUCLEOTIDE SEQUENCE</scope>
    <source>
        <strain evidence="10">REB-010B</strain>
    </source>
</reference>
<keyword evidence="7" id="KW-0445">Lipid transport</keyword>
<keyword evidence="11" id="KW-1185">Reference proteome</keyword>
<dbReference type="Pfam" id="PF02221">
    <property type="entry name" value="E1_DerP2_DerF2"/>
    <property type="match status" value="1"/>
</dbReference>
<evidence type="ECO:0000256" key="5">
    <source>
        <dbReference type="ARBA" id="ARBA00022448"/>
    </source>
</evidence>
<dbReference type="CDD" id="cd00917">
    <property type="entry name" value="PG-PI_TP"/>
    <property type="match status" value="1"/>
</dbReference>
<organism evidence="10 11">
    <name type="scientific">Dissophora globulifera</name>
    <dbReference type="NCBI Taxonomy" id="979702"/>
    <lineage>
        <taxon>Eukaryota</taxon>
        <taxon>Fungi</taxon>
        <taxon>Fungi incertae sedis</taxon>
        <taxon>Mucoromycota</taxon>
        <taxon>Mortierellomycotina</taxon>
        <taxon>Mortierellomycetes</taxon>
        <taxon>Mortierellales</taxon>
        <taxon>Mortierellaceae</taxon>
        <taxon>Dissophora</taxon>
    </lineage>
</organism>
<dbReference type="InterPro" id="IPR003172">
    <property type="entry name" value="ML_dom"/>
</dbReference>
<evidence type="ECO:0000256" key="4">
    <source>
        <dbReference type="ARBA" id="ARBA00016056"/>
    </source>
</evidence>
<evidence type="ECO:0000256" key="7">
    <source>
        <dbReference type="ARBA" id="ARBA00023055"/>
    </source>
</evidence>
<dbReference type="InterPro" id="IPR036846">
    <property type="entry name" value="GM2-AP_sf"/>
</dbReference>
<dbReference type="PANTHER" id="PTHR11306:SF0">
    <property type="entry name" value="PHOSPHATIDYLGLYCEROL_PHOSPHATIDYLINOSITOL TRANSFER PROTEIN"/>
    <property type="match status" value="1"/>
</dbReference>
<dbReference type="Proteomes" id="UP000738325">
    <property type="component" value="Unassembled WGS sequence"/>
</dbReference>
<dbReference type="GO" id="GO:0032934">
    <property type="term" value="F:sterol binding"/>
    <property type="evidence" value="ECO:0007669"/>
    <property type="project" value="InterPro"/>
</dbReference>
<dbReference type="SUPFAM" id="SSF81296">
    <property type="entry name" value="E set domains"/>
    <property type="match status" value="1"/>
</dbReference>
<dbReference type="EMBL" id="JAAAIP010000098">
    <property type="protein sequence ID" value="KAG0325906.1"/>
    <property type="molecule type" value="Genomic_DNA"/>
</dbReference>
<feature type="chain" id="PRO_5040281273" description="Phosphatidylglycerol/phosphatidylinositol transfer protein" evidence="8">
    <location>
        <begin position="20"/>
        <end position="165"/>
    </location>
</feature>
<proteinExistence type="inferred from homology"/>
<keyword evidence="5" id="KW-0813">Transport</keyword>
<dbReference type="AlphaFoldDB" id="A0A9P6UYF5"/>
<protein>
    <recommendedName>
        <fullName evidence="4">Phosphatidylglycerol/phosphatidylinositol transfer protein</fullName>
    </recommendedName>
</protein>
<sequence>MRVSTALFTLACALGLASAGVINLPFNFAPAPATIEECGPDTDLLKIEYVNLNPNPPLRGTDLTIDAKGFLSSPILQGATIDVVVKVGVVKLLTKTFDFCEESVKIDKECPVAAGEQTLQHTVELPKEIPPGKYTVNIKVRNPSPAEGVPGQEVTCLVARAQFGV</sequence>
<feature type="signal peptide" evidence="8">
    <location>
        <begin position="1"/>
        <end position="19"/>
    </location>
</feature>
<dbReference type="OrthoDB" id="6409159at2759"/>
<evidence type="ECO:0000256" key="2">
    <source>
        <dbReference type="ARBA" id="ARBA00006370"/>
    </source>
</evidence>
<dbReference type="InterPro" id="IPR039670">
    <property type="entry name" value="NPC2-like"/>
</dbReference>
<feature type="domain" description="MD-2-related lipid-recognition" evidence="9">
    <location>
        <begin position="35"/>
        <end position="161"/>
    </location>
</feature>
<evidence type="ECO:0000256" key="3">
    <source>
        <dbReference type="ARBA" id="ARBA00011245"/>
    </source>
</evidence>
<comment type="caution">
    <text evidence="10">The sequence shown here is derived from an EMBL/GenBank/DDBJ whole genome shotgun (WGS) entry which is preliminary data.</text>
</comment>
<dbReference type="GO" id="GO:0032366">
    <property type="term" value="P:intracellular sterol transport"/>
    <property type="evidence" value="ECO:0007669"/>
    <property type="project" value="InterPro"/>
</dbReference>
<evidence type="ECO:0000259" key="9">
    <source>
        <dbReference type="SMART" id="SM00737"/>
    </source>
</evidence>
<dbReference type="InterPro" id="IPR033917">
    <property type="entry name" value="ML_PG-PI_TP"/>
</dbReference>
<accession>A0A9P6UYF5</accession>
<comment type="subunit">
    <text evidence="3">Monomer.</text>
</comment>